<evidence type="ECO:0000313" key="11">
    <source>
        <dbReference type="Proteomes" id="UP000426265"/>
    </source>
</evidence>
<evidence type="ECO:0000256" key="8">
    <source>
        <dbReference type="ARBA" id="ARBA00023157"/>
    </source>
</evidence>
<evidence type="ECO:0000256" key="4">
    <source>
        <dbReference type="ARBA" id="ARBA00022529"/>
    </source>
</evidence>
<feature type="chain" id="PRO_5025063511" evidence="9">
    <location>
        <begin position="26"/>
        <end position="77"/>
    </location>
</feature>
<proteinExistence type="inferred from homology"/>
<evidence type="ECO:0000256" key="1">
    <source>
        <dbReference type="ARBA" id="ARBA00004613"/>
    </source>
</evidence>
<name>A0A654FJP5_ARATH</name>
<keyword evidence="5" id="KW-0295">Fungicide</keyword>
<evidence type="ECO:0000256" key="2">
    <source>
        <dbReference type="ARBA" id="ARBA00006722"/>
    </source>
</evidence>
<reference evidence="10 11" key="1">
    <citation type="submission" date="2019-11" db="EMBL/GenBank/DDBJ databases">
        <authorList>
            <person name="Jiao W.-B."/>
            <person name="Schneeberger K."/>
        </authorList>
    </citation>
    <scope>NUCLEOTIDE SEQUENCE [LARGE SCALE GENOMIC DNA]</scope>
    <source>
        <strain evidence="11">cv. An-1</strain>
    </source>
</reference>
<gene>
    <name evidence="10" type="ORF">AN1_LOCUS16490</name>
</gene>
<keyword evidence="7" id="KW-0611">Plant defense</keyword>
<evidence type="ECO:0000256" key="5">
    <source>
        <dbReference type="ARBA" id="ARBA00022577"/>
    </source>
</evidence>
<evidence type="ECO:0000256" key="7">
    <source>
        <dbReference type="ARBA" id="ARBA00022821"/>
    </source>
</evidence>
<dbReference type="InterPro" id="IPR010851">
    <property type="entry name" value="DEFL"/>
</dbReference>
<organism evidence="10 11">
    <name type="scientific">Arabidopsis thaliana</name>
    <name type="common">Mouse-ear cress</name>
    <dbReference type="NCBI Taxonomy" id="3702"/>
    <lineage>
        <taxon>Eukaryota</taxon>
        <taxon>Viridiplantae</taxon>
        <taxon>Streptophyta</taxon>
        <taxon>Embryophyta</taxon>
        <taxon>Tracheophyta</taxon>
        <taxon>Spermatophyta</taxon>
        <taxon>Magnoliopsida</taxon>
        <taxon>eudicotyledons</taxon>
        <taxon>Gunneridae</taxon>
        <taxon>Pentapetalae</taxon>
        <taxon>rosids</taxon>
        <taxon>malvids</taxon>
        <taxon>Brassicales</taxon>
        <taxon>Brassicaceae</taxon>
        <taxon>Camelineae</taxon>
        <taxon>Arabidopsis</taxon>
    </lineage>
</organism>
<feature type="signal peptide" evidence="9">
    <location>
        <begin position="1"/>
        <end position="25"/>
    </location>
</feature>
<dbReference type="EMBL" id="CACRSJ010000106">
    <property type="protein sequence ID" value="VYS61057.1"/>
    <property type="molecule type" value="Genomic_DNA"/>
</dbReference>
<evidence type="ECO:0000313" key="10">
    <source>
        <dbReference type="EMBL" id="VYS61057.1"/>
    </source>
</evidence>
<evidence type="ECO:0000256" key="3">
    <source>
        <dbReference type="ARBA" id="ARBA00022525"/>
    </source>
</evidence>
<dbReference type="GO" id="GO:0005576">
    <property type="term" value="C:extracellular region"/>
    <property type="evidence" value="ECO:0007669"/>
    <property type="project" value="UniProtKB-SubCell"/>
</dbReference>
<evidence type="ECO:0000256" key="9">
    <source>
        <dbReference type="SAM" id="SignalP"/>
    </source>
</evidence>
<keyword evidence="3" id="KW-0964">Secreted</keyword>
<dbReference type="Proteomes" id="UP000426265">
    <property type="component" value="Unassembled WGS sequence"/>
</dbReference>
<dbReference type="Pfam" id="PF07333">
    <property type="entry name" value="SLR1-BP"/>
    <property type="match status" value="1"/>
</dbReference>
<sequence length="77" mass="8665">MPKSTILAIFMIVLVLGMVTKETQGQEMCRDILTKAKNCDEGTCDTLCKQKWKGNGSCFPNVYTYRKSCLCTFPCKT</sequence>
<comment type="similarity">
    <text evidence="2">Belongs to the DEFL family.</text>
</comment>
<keyword evidence="8" id="KW-1015">Disulfide bond</keyword>
<keyword evidence="6 9" id="KW-0732">Signal</keyword>
<accession>A0A654FJP5</accession>
<dbReference type="GO" id="GO:0031640">
    <property type="term" value="P:killing of cells of another organism"/>
    <property type="evidence" value="ECO:0007669"/>
    <property type="project" value="UniProtKB-KW"/>
</dbReference>
<keyword evidence="4" id="KW-0929">Antimicrobial</keyword>
<dbReference type="PANTHER" id="PTHR33830:SF10">
    <property type="entry name" value="DEFENSIN-LIKE PROTEIN 122-RELATED"/>
    <property type="match status" value="1"/>
</dbReference>
<protein>
    <submittedName>
        <fullName evidence="10">Uncharacterized protein</fullName>
    </submittedName>
</protein>
<evidence type="ECO:0000256" key="6">
    <source>
        <dbReference type="ARBA" id="ARBA00022729"/>
    </source>
</evidence>
<comment type="subcellular location">
    <subcellularLocation>
        <location evidence="1">Secreted</location>
    </subcellularLocation>
</comment>
<dbReference type="PANTHER" id="PTHR33830">
    <property type="entry name" value="DEFENSIN-LIKE PROTEIN 184-RELATED"/>
    <property type="match status" value="1"/>
</dbReference>
<dbReference type="AlphaFoldDB" id="A0A654FJP5"/>
<dbReference type="GO" id="GO:0050832">
    <property type="term" value="P:defense response to fungus"/>
    <property type="evidence" value="ECO:0007669"/>
    <property type="project" value="UniProtKB-KW"/>
</dbReference>
<dbReference type="ExpressionAtlas" id="A0A654FJP5">
    <property type="expression patterns" value="baseline"/>
</dbReference>